<evidence type="ECO:0000313" key="3">
    <source>
        <dbReference type="Proteomes" id="UP000621510"/>
    </source>
</evidence>
<evidence type="ECO:0000313" key="2">
    <source>
        <dbReference type="EMBL" id="MBL1110844.1"/>
    </source>
</evidence>
<dbReference type="RefSeq" id="WP_201846260.1">
    <property type="nucleotide sequence ID" value="NZ_JAERRG010000001.1"/>
</dbReference>
<organism evidence="2 3">
    <name type="scientific">Streptomyces endocoffeicus</name>
    <dbReference type="NCBI Taxonomy" id="2898945"/>
    <lineage>
        <taxon>Bacteria</taxon>
        <taxon>Bacillati</taxon>
        <taxon>Actinomycetota</taxon>
        <taxon>Actinomycetes</taxon>
        <taxon>Kitasatosporales</taxon>
        <taxon>Streptomycetaceae</taxon>
        <taxon>Streptomyces</taxon>
    </lineage>
</organism>
<proteinExistence type="predicted"/>
<protein>
    <submittedName>
        <fullName evidence="2">Uncharacterized protein</fullName>
    </submittedName>
</protein>
<evidence type="ECO:0000256" key="1">
    <source>
        <dbReference type="SAM" id="MobiDB-lite"/>
    </source>
</evidence>
<dbReference type="EMBL" id="JAERRG010000001">
    <property type="protein sequence ID" value="MBL1110844.1"/>
    <property type="molecule type" value="Genomic_DNA"/>
</dbReference>
<dbReference type="Proteomes" id="UP000621510">
    <property type="component" value="Unassembled WGS sequence"/>
</dbReference>
<accession>A0ABS1PFD0</accession>
<name>A0ABS1PFD0_9ACTN</name>
<gene>
    <name evidence="2" type="ORF">JK364_00205</name>
</gene>
<reference evidence="2 3" key="1">
    <citation type="submission" date="2021-01" db="EMBL/GenBank/DDBJ databases">
        <title>WGS of actinomycetes isolated from Thailand.</title>
        <authorList>
            <person name="Thawai C."/>
        </authorList>
    </citation>
    <scope>NUCLEOTIDE SEQUENCE [LARGE SCALE GENOMIC DNA]</scope>
    <source>
        <strain evidence="2 3">CA3R110</strain>
    </source>
</reference>
<feature type="region of interest" description="Disordered" evidence="1">
    <location>
        <begin position="1"/>
        <end position="20"/>
    </location>
</feature>
<sequence length="85" mass="9301">MAEQRLGVRLGRMDQPAGTDVRGHRARLMLHPRPLVAQYRIDVGVPDDDTASAAVERGPQHCSVVAQSPVSRVAIAEKPRVEDHV</sequence>
<comment type="caution">
    <text evidence="2">The sequence shown here is derived from an EMBL/GenBank/DDBJ whole genome shotgun (WGS) entry which is preliminary data.</text>
</comment>
<keyword evidence="3" id="KW-1185">Reference proteome</keyword>